<feature type="compositionally biased region" description="Low complexity" evidence="1">
    <location>
        <begin position="19"/>
        <end position="29"/>
    </location>
</feature>
<dbReference type="SUPFAM" id="SSF56112">
    <property type="entry name" value="Protein kinase-like (PK-like)"/>
    <property type="match status" value="1"/>
</dbReference>
<feature type="region of interest" description="Disordered" evidence="1">
    <location>
        <begin position="19"/>
        <end position="38"/>
    </location>
</feature>
<sequence>MASSPLSVSGHEYVSHPISSLSGSHTSVSTPPATVHDSVDSAPLPAVRLLQTSTPCKRKAVSIPLSLELDRGHTGSAKRHHCSAKHVAPLIASELVQATHCSATFPEDFLLRDSWDLHVPEADFLLAAITRSLPPADGVRYHRDTGQYTCRPPAYTNAIYPEWFCRLANAIHNANNPTLAAVHSTWKCTKDTAPTGARNGELRPDFILSVDDDATRSSTTPTWDSILVVGEHQSKGSQPFTQLARYAEQVFIAQPFRTAVLGIITSCSGPQLRFWRFDRAGAIGSMEFDYQSTSRQLRTIVRCLYAIPLLPPEGAGFHVSSIFTNHLPPENRFPLNDSRPWKMRMSPSTLYEGEALMNRLLFIAPGIVTRGTRVWRGTLGGTSVAIKYSWRSSTRPPEESLYQLAASHNVIGLATLVAYDTYEDIATNVRFDHALVSSPLVDRHIKSHNRHLTRIILTPAGRAISGENLSPLQVAQGLFAGLVGHASLYFDGGILHRDVSPHNIIYTNKPQVAVHQWILGRTREADVVGGTMMHLHGALIDLDYAIELGSTEGRTSTAADRTGTYPFIAMAVLSNGETHRYRHDLESFLYVLLWVCCYPVTPDPNPEKRDSMDNIWPRSHPLKTWIFEDEETVIAHKGMYIVNKEEVFEGLLGRFRAGFEGFKAVARRWRRTLWGIEGWGLCVIMPEGEGDMGGEGTDRIESASGGKRDWLLRDEVRVGVANREAFGEARDALRELVEALAPGEGELQN</sequence>
<dbReference type="EMBL" id="ML121534">
    <property type="protein sequence ID" value="RPB26425.1"/>
    <property type="molecule type" value="Genomic_DNA"/>
</dbReference>
<evidence type="ECO:0000256" key="1">
    <source>
        <dbReference type="SAM" id="MobiDB-lite"/>
    </source>
</evidence>
<dbReference type="InParanoid" id="A0A3N4M9F0"/>
<dbReference type="InterPro" id="IPR040976">
    <property type="entry name" value="Pkinase_fungal"/>
</dbReference>
<dbReference type="PANTHER" id="PTHR38248:SF2">
    <property type="entry name" value="FUNK1 11"/>
    <property type="match status" value="1"/>
</dbReference>
<proteinExistence type="predicted"/>
<dbReference type="STRING" id="1051890.A0A3N4M9F0"/>
<keyword evidence="4" id="KW-1185">Reference proteome</keyword>
<dbReference type="InterPro" id="IPR011009">
    <property type="entry name" value="Kinase-like_dom_sf"/>
</dbReference>
<dbReference type="Proteomes" id="UP000267821">
    <property type="component" value="Unassembled WGS sequence"/>
</dbReference>
<protein>
    <recommendedName>
        <fullName evidence="2">Fungal-type protein kinase domain-containing protein</fullName>
    </recommendedName>
</protein>
<reference evidence="3 4" key="1">
    <citation type="journal article" date="2018" name="Nat. Ecol. Evol.">
        <title>Pezizomycetes genomes reveal the molecular basis of ectomycorrhizal truffle lifestyle.</title>
        <authorList>
            <person name="Murat C."/>
            <person name="Payen T."/>
            <person name="Noel B."/>
            <person name="Kuo A."/>
            <person name="Morin E."/>
            <person name="Chen J."/>
            <person name="Kohler A."/>
            <person name="Krizsan K."/>
            <person name="Balestrini R."/>
            <person name="Da Silva C."/>
            <person name="Montanini B."/>
            <person name="Hainaut M."/>
            <person name="Levati E."/>
            <person name="Barry K.W."/>
            <person name="Belfiori B."/>
            <person name="Cichocki N."/>
            <person name="Clum A."/>
            <person name="Dockter R.B."/>
            <person name="Fauchery L."/>
            <person name="Guy J."/>
            <person name="Iotti M."/>
            <person name="Le Tacon F."/>
            <person name="Lindquist E.A."/>
            <person name="Lipzen A."/>
            <person name="Malagnac F."/>
            <person name="Mello A."/>
            <person name="Molinier V."/>
            <person name="Miyauchi S."/>
            <person name="Poulain J."/>
            <person name="Riccioni C."/>
            <person name="Rubini A."/>
            <person name="Sitrit Y."/>
            <person name="Splivallo R."/>
            <person name="Traeger S."/>
            <person name="Wang M."/>
            <person name="Zifcakova L."/>
            <person name="Wipf D."/>
            <person name="Zambonelli A."/>
            <person name="Paolocci F."/>
            <person name="Nowrousian M."/>
            <person name="Ottonello S."/>
            <person name="Baldrian P."/>
            <person name="Spatafora J.W."/>
            <person name="Henrissat B."/>
            <person name="Nagy L.G."/>
            <person name="Aury J.M."/>
            <person name="Wincker P."/>
            <person name="Grigoriev I.V."/>
            <person name="Bonfante P."/>
            <person name="Martin F.M."/>
        </authorList>
    </citation>
    <scope>NUCLEOTIDE SEQUENCE [LARGE SCALE GENOMIC DNA]</scope>
    <source>
        <strain evidence="3 4">ATCC MYA-4762</strain>
    </source>
</reference>
<organism evidence="3 4">
    <name type="scientific">Terfezia boudieri ATCC MYA-4762</name>
    <dbReference type="NCBI Taxonomy" id="1051890"/>
    <lineage>
        <taxon>Eukaryota</taxon>
        <taxon>Fungi</taxon>
        <taxon>Dikarya</taxon>
        <taxon>Ascomycota</taxon>
        <taxon>Pezizomycotina</taxon>
        <taxon>Pezizomycetes</taxon>
        <taxon>Pezizales</taxon>
        <taxon>Pezizaceae</taxon>
        <taxon>Terfezia</taxon>
    </lineage>
</organism>
<accession>A0A3N4M9F0</accession>
<dbReference type="Gene3D" id="1.10.510.10">
    <property type="entry name" value="Transferase(Phosphotransferase) domain 1"/>
    <property type="match status" value="1"/>
</dbReference>
<gene>
    <name evidence="3" type="ORF">L211DRAFT_847074</name>
</gene>
<dbReference type="AlphaFoldDB" id="A0A3N4M9F0"/>
<dbReference type="PANTHER" id="PTHR38248">
    <property type="entry name" value="FUNK1 6"/>
    <property type="match status" value="1"/>
</dbReference>
<dbReference type="OrthoDB" id="5297845at2759"/>
<feature type="domain" description="Fungal-type protein kinase" evidence="2">
    <location>
        <begin position="204"/>
        <end position="596"/>
    </location>
</feature>
<dbReference type="Pfam" id="PF17667">
    <property type="entry name" value="Pkinase_fungal"/>
    <property type="match status" value="1"/>
</dbReference>
<evidence type="ECO:0000313" key="3">
    <source>
        <dbReference type="EMBL" id="RPB26425.1"/>
    </source>
</evidence>
<evidence type="ECO:0000259" key="2">
    <source>
        <dbReference type="Pfam" id="PF17667"/>
    </source>
</evidence>
<name>A0A3N4M9F0_9PEZI</name>
<evidence type="ECO:0000313" key="4">
    <source>
        <dbReference type="Proteomes" id="UP000267821"/>
    </source>
</evidence>